<evidence type="ECO:0000313" key="1">
    <source>
        <dbReference type="EMBL" id="KAI4311302.1"/>
    </source>
</evidence>
<gene>
    <name evidence="1" type="ORF">MLD38_036207</name>
</gene>
<evidence type="ECO:0000313" key="2">
    <source>
        <dbReference type="Proteomes" id="UP001057402"/>
    </source>
</evidence>
<name>A0ACB9LJE8_9MYRT</name>
<proteinExistence type="predicted"/>
<dbReference type="EMBL" id="CM042890">
    <property type="protein sequence ID" value="KAI4311302.1"/>
    <property type="molecule type" value="Genomic_DNA"/>
</dbReference>
<protein>
    <submittedName>
        <fullName evidence="1">Uncharacterized protein</fullName>
    </submittedName>
</protein>
<comment type="caution">
    <text evidence="1">The sequence shown here is derived from an EMBL/GenBank/DDBJ whole genome shotgun (WGS) entry which is preliminary data.</text>
</comment>
<organism evidence="1 2">
    <name type="scientific">Melastoma candidum</name>
    <dbReference type="NCBI Taxonomy" id="119954"/>
    <lineage>
        <taxon>Eukaryota</taxon>
        <taxon>Viridiplantae</taxon>
        <taxon>Streptophyta</taxon>
        <taxon>Embryophyta</taxon>
        <taxon>Tracheophyta</taxon>
        <taxon>Spermatophyta</taxon>
        <taxon>Magnoliopsida</taxon>
        <taxon>eudicotyledons</taxon>
        <taxon>Gunneridae</taxon>
        <taxon>Pentapetalae</taxon>
        <taxon>rosids</taxon>
        <taxon>malvids</taxon>
        <taxon>Myrtales</taxon>
        <taxon>Melastomataceae</taxon>
        <taxon>Melastomatoideae</taxon>
        <taxon>Melastomateae</taxon>
        <taxon>Melastoma</taxon>
    </lineage>
</organism>
<accession>A0ACB9LJE8</accession>
<keyword evidence="2" id="KW-1185">Reference proteome</keyword>
<dbReference type="Proteomes" id="UP001057402">
    <property type="component" value="Chromosome 11"/>
</dbReference>
<reference evidence="2" key="1">
    <citation type="journal article" date="2023" name="Front. Plant Sci.">
        <title>Chromosomal-level genome assembly of Melastoma candidum provides insights into trichome evolution.</title>
        <authorList>
            <person name="Zhong Y."/>
            <person name="Wu W."/>
            <person name="Sun C."/>
            <person name="Zou P."/>
            <person name="Liu Y."/>
            <person name="Dai S."/>
            <person name="Zhou R."/>
        </authorList>
    </citation>
    <scope>NUCLEOTIDE SEQUENCE [LARGE SCALE GENOMIC DNA]</scope>
</reference>
<sequence length="382" mass="43317">MLNCLRKALIGRNPPNPQRLDLCLTQKKLFISYESKPISTCPVGSLTAHYLVSALGFTPESALSVSRSVPSADPGKAAEVIGVFDQSGFSRAQITRIVMRFPRVLTLKPGRTIRPKIEFLRARGASEADVVNIICGCPWFLRRSLEGHITPAFDMINRCLKSDSQTILSMRRCDNVSFWTVSAFVRNLNALQAAGVHDNSIRFLLRNYPNCLWAYSRKFDRNLERVKSMGCDPLKVKFVLMLHVLMGLAQSTWEKKVSIFRRWGWSAEETLQAFMKAPNCMMISEVKLTAVMEFFVNEMGLEATYFASYPLIISYSLKNRIIPRCKAVEALVSKKLIKPVPIISYITLPDISFVEKFISPYSEEHPFVQKIYFEKLGKHSIA</sequence>